<feature type="compositionally biased region" description="Basic and acidic residues" evidence="1">
    <location>
        <begin position="66"/>
        <end position="77"/>
    </location>
</feature>
<evidence type="ECO:0000313" key="3">
    <source>
        <dbReference type="EnsemblMetazoa" id="XP_029348126.1"/>
    </source>
</evidence>
<organism evidence="3 4">
    <name type="scientific">Acyrthosiphon pisum</name>
    <name type="common">Pea aphid</name>
    <dbReference type="NCBI Taxonomy" id="7029"/>
    <lineage>
        <taxon>Eukaryota</taxon>
        <taxon>Metazoa</taxon>
        <taxon>Ecdysozoa</taxon>
        <taxon>Arthropoda</taxon>
        <taxon>Hexapoda</taxon>
        <taxon>Insecta</taxon>
        <taxon>Pterygota</taxon>
        <taxon>Neoptera</taxon>
        <taxon>Paraneoptera</taxon>
        <taxon>Hemiptera</taxon>
        <taxon>Sternorrhyncha</taxon>
        <taxon>Aphidomorpha</taxon>
        <taxon>Aphidoidea</taxon>
        <taxon>Aphididae</taxon>
        <taxon>Macrosiphini</taxon>
        <taxon>Acyrthosiphon</taxon>
    </lineage>
</organism>
<feature type="compositionally biased region" description="Polar residues" evidence="1">
    <location>
        <begin position="101"/>
        <end position="121"/>
    </location>
</feature>
<feature type="region of interest" description="Disordered" evidence="1">
    <location>
        <begin position="57"/>
        <end position="121"/>
    </location>
</feature>
<reference evidence="3" key="2">
    <citation type="submission" date="2022-06" db="UniProtKB">
        <authorList>
            <consortium name="EnsemblMetazoa"/>
        </authorList>
    </citation>
    <scope>IDENTIFICATION</scope>
</reference>
<feature type="domain" description="C2H2-type" evidence="2">
    <location>
        <begin position="36"/>
        <end position="57"/>
    </location>
</feature>
<dbReference type="Proteomes" id="UP000007819">
    <property type="component" value="Chromosome X"/>
</dbReference>
<dbReference type="InterPro" id="IPR013087">
    <property type="entry name" value="Znf_C2H2_type"/>
</dbReference>
<evidence type="ECO:0000313" key="4">
    <source>
        <dbReference type="Proteomes" id="UP000007819"/>
    </source>
</evidence>
<dbReference type="GeneID" id="107884448"/>
<dbReference type="AlphaFoldDB" id="A0A8R2JWM4"/>
<dbReference type="KEGG" id="api:107884448"/>
<feature type="compositionally biased region" description="Basic and acidic residues" evidence="1">
    <location>
        <begin position="1"/>
        <end position="11"/>
    </location>
</feature>
<evidence type="ECO:0000256" key="1">
    <source>
        <dbReference type="SAM" id="MobiDB-lite"/>
    </source>
</evidence>
<protein>
    <recommendedName>
        <fullName evidence="2">C2H2-type domain-containing protein</fullName>
    </recommendedName>
</protein>
<sequence length="121" mass="13478">MRAHTNKKESENPILNQAAGKAITPAPQQKKRLFICQICSKCLFSRINCLDHIHKVHNQPTQSISRESETEDSRPESPMDADNNQQDHNKGTADTAMMLNDNVSSKGSANVEQEVNVSHNP</sequence>
<keyword evidence="4" id="KW-1185">Reference proteome</keyword>
<name>A0A8R2JWM4_ACYPI</name>
<evidence type="ECO:0000259" key="2">
    <source>
        <dbReference type="PROSITE" id="PS00028"/>
    </source>
</evidence>
<proteinExistence type="predicted"/>
<reference evidence="4" key="1">
    <citation type="submission" date="2010-06" db="EMBL/GenBank/DDBJ databases">
        <authorList>
            <person name="Jiang H."/>
            <person name="Abraham K."/>
            <person name="Ali S."/>
            <person name="Alsbrooks S.L."/>
            <person name="Anim B.N."/>
            <person name="Anosike U.S."/>
            <person name="Attaway T."/>
            <person name="Bandaranaike D.P."/>
            <person name="Battles P.K."/>
            <person name="Bell S.N."/>
            <person name="Bell A.V."/>
            <person name="Beltran B."/>
            <person name="Bickham C."/>
            <person name="Bustamante Y."/>
            <person name="Caleb T."/>
            <person name="Canada A."/>
            <person name="Cardenas V."/>
            <person name="Carter K."/>
            <person name="Chacko J."/>
            <person name="Chandrabose M.N."/>
            <person name="Chavez D."/>
            <person name="Chavez A."/>
            <person name="Chen L."/>
            <person name="Chu H.-S."/>
            <person name="Claassen K.J."/>
            <person name="Cockrell R."/>
            <person name="Collins M."/>
            <person name="Cooper J.A."/>
            <person name="Cree A."/>
            <person name="Curry S.M."/>
            <person name="Da Y."/>
            <person name="Dao M.D."/>
            <person name="Das B."/>
            <person name="Davila M.-L."/>
            <person name="Davy-Carroll L."/>
            <person name="Denson S."/>
            <person name="Dinh H."/>
            <person name="Ebong V.E."/>
            <person name="Edwards J.R."/>
            <person name="Egan A."/>
            <person name="El-Daye J."/>
            <person name="Escobedo L."/>
            <person name="Fernandez S."/>
            <person name="Fernando P.R."/>
            <person name="Flagg N."/>
            <person name="Forbes L.D."/>
            <person name="Fowler R.G."/>
            <person name="Fu Q."/>
            <person name="Gabisi R.A."/>
            <person name="Ganer J."/>
            <person name="Garbino Pronczuk A."/>
            <person name="Garcia R.M."/>
            <person name="Garner T."/>
            <person name="Garrett T.E."/>
            <person name="Gonzalez D.A."/>
            <person name="Hamid H."/>
            <person name="Hawkins E.S."/>
            <person name="Hirani K."/>
            <person name="Hogues M.E."/>
            <person name="Hollins B."/>
            <person name="Hsiao C.-H."/>
            <person name="Jabil R."/>
            <person name="James M.L."/>
            <person name="Jhangiani S.N."/>
            <person name="Johnson B."/>
            <person name="Johnson Q."/>
            <person name="Joshi V."/>
            <person name="Kalu J.B."/>
            <person name="Kam C."/>
            <person name="Kashfia A."/>
            <person name="Keebler J."/>
            <person name="Kisamo H."/>
            <person name="Kovar C.L."/>
            <person name="Lago L.A."/>
            <person name="Lai C.-Y."/>
            <person name="Laidlaw J."/>
            <person name="Lara F."/>
            <person name="Le T.-K."/>
            <person name="Lee S.L."/>
            <person name="Legall F.H."/>
            <person name="Lemon S.J."/>
            <person name="Lewis L.R."/>
            <person name="Li B."/>
            <person name="Liu Y."/>
            <person name="Liu Y.-S."/>
            <person name="Lopez J."/>
            <person name="Lozado R.J."/>
            <person name="Lu J."/>
            <person name="Madu R.C."/>
            <person name="Maheshwari M."/>
            <person name="Maheshwari R."/>
            <person name="Malloy K."/>
            <person name="Martinez E."/>
            <person name="Mathew T."/>
            <person name="Mercado I.C."/>
            <person name="Mercado C."/>
            <person name="Meyer B."/>
            <person name="Montgomery K."/>
            <person name="Morgan M.B."/>
            <person name="Munidasa M."/>
            <person name="Nazareth L.V."/>
            <person name="Nelson J."/>
            <person name="Ng B.M."/>
            <person name="Nguyen N.B."/>
            <person name="Nguyen P.Q."/>
            <person name="Nguyen T."/>
            <person name="Obregon M."/>
            <person name="Okwuonu G.O."/>
            <person name="Onwere C.G."/>
            <person name="Orozco G."/>
            <person name="Parra A."/>
            <person name="Patel S."/>
            <person name="Patil S."/>
            <person name="Perez A."/>
            <person name="Perez Y."/>
            <person name="Pham C."/>
            <person name="Primus E.L."/>
            <person name="Pu L.-L."/>
            <person name="Puazo M."/>
            <person name="Qin X."/>
            <person name="Quiroz J.B."/>
            <person name="Reese J."/>
            <person name="Richards S."/>
            <person name="Rives C.M."/>
            <person name="Robberts R."/>
            <person name="Ruiz S.J."/>
            <person name="Ruiz M.J."/>
            <person name="Santibanez J."/>
            <person name="Schneider B.W."/>
            <person name="Sisson I."/>
            <person name="Smith M."/>
            <person name="Sodergren E."/>
            <person name="Song X.-Z."/>
            <person name="Song B.B."/>
            <person name="Summersgill H."/>
            <person name="Thelus R."/>
            <person name="Thornton R.D."/>
            <person name="Trejos Z.Y."/>
            <person name="Usmani K."/>
            <person name="Vattathil S."/>
            <person name="Villasana D."/>
            <person name="Walker D.L."/>
            <person name="Wang S."/>
            <person name="Wang K."/>
            <person name="White C.S."/>
            <person name="Williams A.C."/>
            <person name="Williamson J."/>
            <person name="Wilson K."/>
            <person name="Woghiren I.O."/>
            <person name="Woodworth J.R."/>
            <person name="Worley K.C."/>
            <person name="Wright R.A."/>
            <person name="Wu W."/>
            <person name="Young L."/>
            <person name="Zhang L."/>
            <person name="Zhang J."/>
            <person name="Zhu Y."/>
            <person name="Muzny D.M."/>
            <person name="Weinstock G."/>
            <person name="Gibbs R.A."/>
        </authorList>
    </citation>
    <scope>NUCLEOTIDE SEQUENCE [LARGE SCALE GENOMIC DNA]</scope>
    <source>
        <strain evidence="4">LSR1</strain>
    </source>
</reference>
<feature type="region of interest" description="Disordered" evidence="1">
    <location>
        <begin position="1"/>
        <end position="27"/>
    </location>
</feature>
<dbReference type="EnsemblMetazoa" id="XM_029492266.1">
    <property type="protein sequence ID" value="XP_029348126.1"/>
    <property type="gene ID" value="LOC107884448"/>
</dbReference>
<dbReference type="PROSITE" id="PS00028">
    <property type="entry name" value="ZINC_FINGER_C2H2_1"/>
    <property type="match status" value="1"/>
</dbReference>
<accession>A0A8R2JWM4</accession>
<dbReference type="RefSeq" id="XP_029348126.1">
    <property type="nucleotide sequence ID" value="XM_029492266.1"/>
</dbReference>